<dbReference type="HOGENOM" id="CLU_1999428_0_0_5"/>
<dbReference type="RefSeq" id="WP_154656351.1">
    <property type="nucleotide sequence ID" value="NZ_CADEAH010000014.1"/>
</dbReference>
<keyword evidence="3" id="KW-1185">Reference proteome</keyword>
<name>A0A067W951_9HYPH</name>
<evidence type="ECO:0000313" key="3">
    <source>
        <dbReference type="Proteomes" id="UP000027015"/>
    </source>
</evidence>
<dbReference type="AlphaFoldDB" id="A0A067W951"/>
<protein>
    <submittedName>
        <fullName evidence="2">Uncharacterized protein</fullName>
    </submittedName>
</protein>
<proteinExistence type="predicted"/>
<gene>
    <name evidence="2" type="ORF">O9A_00009</name>
</gene>
<feature type="region of interest" description="Disordered" evidence="1">
    <location>
        <begin position="1"/>
        <end position="30"/>
    </location>
</feature>
<dbReference type="OrthoDB" id="9995349at2"/>
<dbReference type="EMBL" id="AHPL01000001">
    <property type="protein sequence ID" value="KEC56515.1"/>
    <property type="molecule type" value="Genomic_DNA"/>
</dbReference>
<accession>A0A067W951</accession>
<evidence type="ECO:0000313" key="2">
    <source>
        <dbReference type="EMBL" id="KEC56515.1"/>
    </source>
</evidence>
<dbReference type="Proteomes" id="UP000027015">
    <property type="component" value="Unassembled WGS sequence"/>
</dbReference>
<evidence type="ECO:0000256" key="1">
    <source>
        <dbReference type="SAM" id="MobiDB-lite"/>
    </source>
</evidence>
<comment type="caution">
    <text evidence="2">The sequence shown here is derived from an EMBL/GenBank/DDBJ whole genome shotgun (WGS) entry which is preliminary data.</text>
</comment>
<organism evidence="2 3">
    <name type="scientific">Bartonella koehlerae C-29</name>
    <dbReference type="NCBI Taxonomy" id="1134510"/>
    <lineage>
        <taxon>Bacteria</taxon>
        <taxon>Pseudomonadati</taxon>
        <taxon>Pseudomonadota</taxon>
        <taxon>Alphaproteobacteria</taxon>
        <taxon>Hyphomicrobiales</taxon>
        <taxon>Bartonellaceae</taxon>
        <taxon>Bartonella</taxon>
    </lineage>
</organism>
<reference evidence="2 3" key="1">
    <citation type="submission" date="2012-04" db="EMBL/GenBank/DDBJ databases">
        <title>The Genome Sequence of Bartonella koehlerae C-29.</title>
        <authorList>
            <consortium name="The Broad Institute Genome Sequencing Platform"/>
            <consortium name="The Broad Institute Genome Sequencing Center for Infectious Disease"/>
            <person name="Feldgarden M."/>
            <person name="Kirby J."/>
            <person name="Kosoy M."/>
            <person name="Birtles R."/>
            <person name="Probert W.S."/>
            <person name="Chiaraviglio L."/>
            <person name="Walker B."/>
            <person name="Young S.K."/>
            <person name="Zeng Q."/>
            <person name="Gargeya S."/>
            <person name="Fitzgerald M."/>
            <person name="Haas B."/>
            <person name="Abouelleil A."/>
            <person name="Alvarado L."/>
            <person name="Arachchi H.M."/>
            <person name="Berlin A.M."/>
            <person name="Chapman S.B."/>
            <person name="Goldberg J."/>
            <person name="Griggs A."/>
            <person name="Gujja S."/>
            <person name="Hansen M."/>
            <person name="Howarth C."/>
            <person name="Imamovic A."/>
            <person name="Larimer J."/>
            <person name="McCowen C."/>
            <person name="Montmayeur A."/>
            <person name="Murphy C."/>
            <person name="Neiman D."/>
            <person name="Pearson M."/>
            <person name="Priest M."/>
            <person name="Roberts A."/>
            <person name="Saif S."/>
            <person name="Shea T."/>
            <person name="Sisk P."/>
            <person name="Sykes S."/>
            <person name="Wortman J."/>
            <person name="Nusbaum C."/>
            <person name="Birren B."/>
        </authorList>
    </citation>
    <scope>NUCLEOTIDE SEQUENCE [LARGE SCALE GENOMIC DNA]</scope>
    <source>
        <strain evidence="2 3">C-29</strain>
    </source>
</reference>
<sequence length="124" mass="14530">MPDENTDQAQWILGEKPEPVKKTRQPSRQRTVRVQEESSLEFSHFRFLWAASENGAVTDRERYVFAFAWVRNIGKTMLSLCRNPFGRGECLNEKTLFKGLWQCCRVNGAEGRYLAVLFQQKEQR</sequence>